<feature type="compositionally biased region" description="Pro residues" evidence="1">
    <location>
        <begin position="270"/>
        <end position="282"/>
    </location>
</feature>
<comment type="caution">
    <text evidence="2">The sequence shown here is derived from an EMBL/GenBank/DDBJ whole genome shotgun (WGS) entry which is preliminary data.</text>
</comment>
<sequence length="1084" mass="115428">MRRLARSVGIRLNGLPRCAFCEAARWKTSASPSQPTEDGNEVTSVFPGEEVTATEAPPSHRSKSDMSRHRRHSQQRSEADGLVSDIFRLQKQVAVEQQRQRLSVRASRLGEATTSRAAATLPRSVPSPALAAEMMAAEGVYVPETPAAAVPPPVLTVPSAEETAAAARRARRLEGGVAAFVVSSSSPAAAPPSTSTLPPLQSWTPPFALTSERLHSSLDGPASDVAFTLEELENTLFTPSAEATEQGKGEANSLAFSVTRDSTDTTTAVSPPPPPPSSPPATPSSATSSTTERVSSDSAAAATGEEELKQQEVKETPVSKEEAARLPENVKVPPNSNATSGNRLRSTAAPQVQPLSPASKPLPPVLKCRLRGTAVVVTMSRVPCDLCELVEALQEAVTFAESLPTLPQESREVRLRVDPSAPECAAFSFLGVRDLSAVASSLTERVGVQFMKERLLRRMQDGHHRKLHYVAEVHVQPTAVPSMLENFTAELLLACDAHEMRSKNGLDGGAKDAVKLSFRGIGVGVFPAPATARRMRKRIAVMLAREDQRGPLLTHLGRKDYEISKEQSAFDLASVTANTMLCLHLLPTDVTTALLMTKSAEDVVQQIGSLSAQIGRARSGVGAFIASLLQRWAAVKVQRGGVKAIWRSPEVRTESSLTTCVTAAQVWSWVCEAVLRPGATDTVIRDAVTEAMRAAPLQRCLRSYAFAAAPILALQSLPLIISKSEAAAGRSTAASSPYVIEVSLATLAQTSVTDLASEIRDQPSDVVLAIAASVPLERRLKFLASLHLIDTGDHHQVMVLLSGKPQEIDECASLTRSSARLVAAPGATDCGPTIVSPAEPSWLHQTVEVSLARSPPPAVPRDGWTAPEVNEAVQYVVKNLHRPCVVTTKSDIGLALRRAAHNAEMKSAPKSHDIASVRGTAAVIGRQLWQQSLTPLVPLCHDALGVVARVTEPPRFFSPPRNRKTVAAVARATVDPGLAFLMVLDAACQALCREEETASPAAVNVLSIAALQLDASAGGVFDAADRVSADSVEGILTAMEAAAAEHSVSFASLSLLRWMVEEKLLFYQLNSTVITRFSKAQPQG</sequence>
<accession>A0A0N0VFY2</accession>
<dbReference type="GO" id="GO:0016507">
    <property type="term" value="C:mitochondrial fatty acid beta-oxidation multienzyme complex"/>
    <property type="evidence" value="ECO:0007669"/>
    <property type="project" value="TreeGrafter"/>
</dbReference>
<dbReference type="EMBL" id="LGTL01000006">
    <property type="protein sequence ID" value="KPA81782.1"/>
    <property type="molecule type" value="Genomic_DNA"/>
</dbReference>
<reference evidence="2 3" key="1">
    <citation type="submission" date="2015-07" db="EMBL/GenBank/DDBJ databases">
        <title>High-quality genome of monoxenous trypanosomatid Leptomonas pyrrhocoris.</title>
        <authorList>
            <person name="Flegontov P."/>
            <person name="Butenko A."/>
            <person name="Firsov S."/>
            <person name="Vlcek C."/>
            <person name="Logacheva M.D."/>
            <person name="Field M."/>
            <person name="Filatov D."/>
            <person name="Flegontova O."/>
            <person name="Gerasimov E."/>
            <person name="Jackson A.P."/>
            <person name="Kelly S."/>
            <person name="Opperdoes F."/>
            <person name="O'Reilly A."/>
            <person name="Votypka J."/>
            <person name="Yurchenko V."/>
            <person name="Lukes J."/>
        </authorList>
    </citation>
    <scope>NUCLEOTIDE SEQUENCE [LARGE SCALE GENOMIC DNA]</scope>
    <source>
        <strain evidence="2">H10</strain>
    </source>
</reference>
<protein>
    <submittedName>
        <fullName evidence="2">Uncharacterized protein</fullName>
    </submittedName>
</protein>
<dbReference type="InterPro" id="IPR050136">
    <property type="entry name" value="FA_oxidation_alpha_subunit"/>
</dbReference>
<dbReference type="GO" id="GO:0006635">
    <property type="term" value="P:fatty acid beta-oxidation"/>
    <property type="evidence" value="ECO:0007669"/>
    <property type="project" value="TreeGrafter"/>
</dbReference>
<dbReference type="GO" id="GO:0016509">
    <property type="term" value="F:long-chain (3S)-3-hydroxyacyl-CoA dehydrogenase (NAD+) activity"/>
    <property type="evidence" value="ECO:0007669"/>
    <property type="project" value="TreeGrafter"/>
</dbReference>
<dbReference type="Proteomes" id="UP000037923">
    <property type="component" value="Unassembled WGS sequence"/>
</dbReference>
<feature type="region of interest" description="Disordered" evidence="1">
    <location>
        <begin position="185"/>
        <end position="204"/>
    </location>
</feature>
<feature type="compositionally biased region" description="Polar residues" evidence="1">
    <location>
        <begin position="334"/>
        <end position="356"/>
    </location>
</feature>
<proteinExistence type="predicted"/>
<organism evidence="2 3">
    <name type="scientific">Leptomonas pyrrhocoris</name>
    <name type="common">Firebug parasite</name>
    <dbReference type="NCBI Taxonomy" id="157538"/>
    <lineage>
        <taxon>Eukaryota</taxon>
        <taxon>Discoba</taxon>
        <taxon>Euglenozoa</taxon>
        <taxon>Kinetoplastea</taxon>
        <taxon>Metakinetoplastina</taxon>
        <taxon>Trypanosomatida</taxon>
        <taxon>Trypanosomatidae</taxon>
        <taxon>Leishmaniinae</taxon>
        <taxon>Leptomonas</taxon>
    </lineage>
</organism>
<dbReference type="PANTHER" id="PTHR43612">
    <property type="entry name" value="TRIFUNCTIONAL ENZYME SUBUNIT ALPHA"/>
    <property type="match status" value="1"/>
</dbReference>
<dbReference type="AlphaFoldDB" id="A0A0N0VFY2"/>
<dbReference type="GO" id="GO:0004300">
    <property type="term" value="F:enoyl-CoA hydratase activity"/>
    <property type="evidence" value="ECO:0007669"/>
    <property type="project" value="TreeGrafter"/>
</dbReference>
<dbReference type="GeneID" id="26904352"/>
<dbReference type="PANTHER" id="PTHR43612:SF3">
    <property type="entry name" value="TRIFUNCTIONAL ENZYME SUBUNIT ALPHA, MITOCHONDRIAL"/>
    <property type="match status" value="1"/>
</dbReference>
<dbReference type="OrthoDB" id="273567at2759"/>
<gene>
    <name evidence="2" type="ORF">ABB37_04061</name>
</gene>
<dbReference type="OMA" id="HAWRRPC"/>
<evidence type="ECO:0000313" key="3">
    <source>
        <dbReference type="Proteomes" id="UP000037923"/>
    </source>
</evidence>
<evidence type="ECO:0000256" key="1">
    <source>
        <dbReference type="SAM" id="MobiDB-lite"/>
    </source>
</evidence>
<dbReference type="RefSeq" id="XP_015660221.1">
    <property type="nucleotide sequence ID" value="XM_015801601.1"/>
</dbReference>
<evidence type="ECO:0000313" key="2">
    <source>
        <dbReference type="EMBL" id="KPA81782.1"/>
    </source>
</evidence>
<feature type="compositionally biased region" description="Polar residues" evidence="1">
    <location>
        <begin position="28"/>
        <end position="43"/>
    </location>
</feature>
<name>A0A0N0VFY2_LEPPY</name>
<feature type="region of interest" description="Disordered" evidence="1">
    <location>
        <begin position="28"/>
        <end position="82"/>
    </location>
</feature>
<dbReference type="VEuPathDB" id="TriTrypDB:LpyrH10_06_4310"/>
<feature type="compositionally biased region" description="Basic and acidic residues" evidence="1">
    <location>
        <begin position="306"/>
        <end position="325"/>
    </location>
</feature>
<feature type="region of interest" description="Disordered" evidence="1">
    <location>
        <begin position="260"/>
        <end position="358"/>
    </location>
</feature>
<keyword evidence="3" id="KW-1185">Reference proteome</keyword>